<dbReference type="GO" id="GO:0043856">
    <property type="term" value="F:anti-sigma factor antagonist activity"/>
    <property type="evidence" value="ECO:0007669"/>
    <property type="project" value="InterPro"/>
</dbReference>
<keyword evidence="6" id="KW-1185">Reference proteome</keyword>
<dbReference type="InterPro" id="IPR036513">
    <property type="entry name" value="STAS_dom_sf"/>
</dbReference>
<dbReference type="InterPro" id="IPR002645">
    <property type="entry name" value="STAS_dom"/>
</dbReference>
<gene>
    <name evidence="5" type="ORF">HOP40_01670</name>
</gene>
<dbReference type="Gene3D" id="3.30.750.24">
    <property type="entry name" value="STAS domain"/>
    <property type="match status" value="1"/>
</dbReference>
<evidence type="ECO:0000313" key="6">
    <source>
        <dbReference type="Proteomes" id="UP000505377"/>
    </source>
</evidence>
<evidence type="ECO:0000256" key="1">
    <source>
        <dbReference type="ARBA" id="ARBA00009013"/>
    </source>
</evidence>
<evidence type="ECO:0000313" key="5">
    <source>
        <dbReference type="EMBL" id="QJY44702.1"/>
    </source>
</evidence>
<dbReference type="AlphaFoldDB" id="A0A6M6JCZ9"/>
<dbReference type="RefSeq" id="WP_172154077.1">
    <property type="nucleotide sequence ID" value="NZ_CP053564.1"/>
</dbReference>
<dbReference type="Pfam" id="PF01740">
    <property type="entry name" value="STAS"/>
    <property type="match status" value="1"/>
</dbReference>
<dbReference type="NCBIfam" id="TIGR00377">
    <property type="entry name" value="ant_ant_sig"/>
    <property type="match status" value="1"/>
</dbReference>
<organism evidence="5 6">
    <name type="scientific">Pseudonocardia broussonetiae</name>
    <dbReference type="NCBI Taxonomy" id="2736640"/>
    <lineage>
        <taxon>Bacteria</taxon>
        <taxon>Bacillati</taxon>
        <taxon>Actinomycetota</taxon>
        <taxon>Actinomycetes</taxon>
        <taxon>Pseudonocardiales</taxon>
        <taxon>Pseudonocardiaceae</taxon>
        <taxon>Pseudonocardia</taxon>
    </lineage>
</organism>
<comment type="similarity">
    <text evidence="1 2">Belongs to the anti-sigma-factor antagonist family.</text>
</comment>
<reference evidence="5 6" key="1">
    <citation type="submission" date="2020-05" db="EMBL/GenBank/DDBJ databases">
        <authorList>
            <person name="Mo P."/>
        </authorList>
    </citation>
    <scope>NUCLEOTIDE SEQUENCE [LARGE SCALE GENOMIC DNA]</scope>
    <source>
        <strain evidence="5 6">Gen01</strain>
    </source>
</reference>
<dbReference type="PANTHER" id="PTHR33495:SF2">
    <property type="entry name" value="ANTI-SIGMA FACTOR ANTAGONIST TM_1081-RELATED"/>
    <property type="match status" value="1"/>
</dbReference>
<dbReference type="KEGG" id="pbro:HOP40_01670"/>
<feature type="domain" description="STAS" evidence="4">
    <location>
        <begin position="35"/>
        <end position="137"/>
    </location>
</feature>
<evidence type="ECO:0000256" key="2">
    <source>
        <dbReference type="RuleBase" id="RU003749"/>
    </source>
</evidence>
<dbReference type="SUPFAM" id="SSF52091">
    <property type="entry name" value="SpoIIaa-like"/>
    <property type="match status" value="1"/>
</dbReference>
<dbReference type="Proteomes" id="UP000505377">
    <property type="component" value="Chromosome"/>
</dbReference>
<name>A0A6M6JCZ9_9PSEU</name>
<accession>A0A6M6JCZ9</accession>
<dbReference type="PANTHER" id="PTHR33495">
    <property type="entry name" value="ANTI-SIGMA FACTOR ANTAGONIST TM_1081-RELATED-RELATED"/>
    <property type="match status" value="1"/>
</dbReference>
<feature type="region of interest" description="Disordered" evidence="3">
    <location>
        <begin position="1"/>
        <end position="22"/>
    </location>
</feature>
<dbReference type="InterPro" id="IPR003658">
    <property type="entry name" value="Anti-sigma_ant"/>
</dbReference>
<dbReference type="CDD" id="cd07043">
    <property type="entry name" value="STAS_anti-anti-sigma_factors"/>
    <property type="match status" value="1"/>
</dbReference>
<dbReference type="EMBL" id="CP053564">
    <property type="protein sequence ID" value="QJY44702.1"/>
    <property type="molecule type" value="Genomic_DNA"/>
</dbReference>
<evidence type="ECO:0000256" key="3">
    <source>
        <dbReference type="SAM" id="MobiDB-lite"/>
    </source>
</evidence>
<sequence>MSETRETPTPDPAPIRRGGDADDQITLTTRAAGSGQVVIEVGGEVDMLTSPQLRTAVLEQFEPDAGTELVVLALDGVTFLGTSGLAALIEVREAAHAAGVELRLACTARRVLRPLTIAGLVPLFDIHENLDDALAAT</sequence>
<proteinExistence type="inferred from homology"/>
<dbReference type="PROSITE" id="PS50801">
    <property type="entry name" value="STAS"/>
    <property type="match status" value="1"/>
</dbReference>
<protein>
    <recommendedName>
        <fullName evidence="2">Anti-sigma factor antagonist</fullName>
    </recommendedName>
</protein>
<evidence type="ECO:0000259" key="4">
    <source>
        <dbReference type="PROSITE" id="PS50801"/>
    </source>
</evidence>